<dbReference type="Gene3D" id="3.30.450.20">
    <property type="entry name" value="PAS domain"/>
    <property type="match status" value="3"/>
</dbReference>
<dbReference type="InterPro" id="IPR036890">
    <property type="entry name" value="HATPase_C_sf"/>
</dbReference>
<dbReference type="InterPro" id="IPR003594">
    <property type="entry name" value="HATPase_dom"/>
</dbReference>
<keyword evidence="5" id="KW-0808">Transferase</keyword>
<dbReference type="PROSITE" id="PS50112">
    <property type="entry name" value="PAS"/>
    <property type="match status" value="1"/>
</dbReference>
<evidence type="ECO:0000313" key="5">
    <source>
        <dbReference type="EMBL" id="AKB75173.1"/>
    </source>
</evidence>
<dbReference type="CDD" id="cd00130">
    <property type="entry name" value="PAS"/>
    <property type="match status" value="2"/>
</dbReference>
<dbReference type="OrthoDB" id="134017at2157"/>
<evidence type="ECO:0000259" key="3">
    <source>
        <dbReference type="PROSITE" id="PS50112"/>
    </source>
</evidence>
<dbReference type="Proteomes" id="UP000033072">
    <property type="component" value="Chromosome"/>
</dbReference>
<dbReference type="InterPro" id="IPR001610">
    <property type="entry name" value="PAC"/>
</dbReference>
<dbReference type="NCBIfam" id="TIGR00229">
    <property type="entry name" value="sensory_box"/>
    <property type="match status" value="3"/>
</dbReference>
<dbReference type="SMART" id="SM00091">
    <property type="entry name" value="PAS"/>
    <property type="match status" value="2"/>
</dbReference>
<dbReference type="PANTHER" id="PTHR43065">
    <property type="entry name" value="SENSOR HISTIDINE KINASE"/>
    <property type="match status" value="1"/>
</dbReference>
<feature type="coiled-coil region" evidence="1">
    <location>
        <begin position="463"/>
        <end position="508"/>
    </location>
</feature>
<dbReference type="InterPro" id="IPR011495">
    <property type="entry name" value="Sig_transdc_His_kin_sub2_dim/P"/>
</dbReference>
<organism evidence="5 6">
    <name type="scientific">Methanosarcina lacustris Z-7289</name>
    <dbReference type="NCBI Taxonomy" id="1434111"/>
    <lineage>
        <taxon>Archaea</taxon>
        <taxon>Methanobacteriati</taxon>
        <taxon>Methanobacteriota</taxon>
        <taxon>Stenosarchaea group</taxon>
        <taxon>Methanomicrobia</taxon>
        <taxon>Methanosarcinales</taxon>
        <taxon>Methanosarcinaceae</taxon>
        <taxon>Methanosarcina</taxon>
    </lineage>
</organism>
<sequence>MEEKLRNSGIDIIGDVPWGTHFCQFYQTKKDLMDILVPYFKAGLENNEFCIWITSQPLEVEEAKEALRKAVPDFDIYLGRGQIDIFPYTHGYINENVFDSEKVISGWSEKLNQALERGYEGLRATGDTSWLKNEGWSDVVNYENKIDSVIEKHQMIALCPYHLEMCNAAEIIDIAFNHQFSLIKRAGKWERIENSGRRRTEKAVFQATKNWEQTFDAVPDLIAIIDNECRIVRTNRAMAARLRMTQEECVGLSCYRALHGMNEQPSFCPHKRVLEDGLEYLTESHEEVLGGDFVLSISPIYDPDGKVTGCVHVARDITESKRAEEAFRQSEERERARSDELAVVLDAVPAAVWITHDPMALQISGNRLSYEWLRLPEGANASKSAPEGERPETFRMFKDGLELKPEEMPVQMSATGKEIHNYEFDIVYLDGTTRHILGNARPLRDQQGNPTGSISAFIDITERKRAEEALKKAHESLEETVKARTVELEETYKALMENEKRLSEAQKMAHLGNWDLNLVTRKLYWSDEIYRIFGLEPQEFGATYDAFLSCVHPEDRYYVEKAVIEALNGKPYSIDHRIILTNREERILHEQGEVIFDEGNNPILMKGTVQDITERKKVEEALEKIERIRIKEIHHRIKNNLQVISSLLDLQAETFQDKEVLEAFRESQNRVVSMSLIHEELYKGEGTDALDFSAYLRKLAEKLFQTYSLSGKNIHMYMDLEENTFFDMDIAVPLGIIVNELVSNSLKHAFPEKEGEIRIQLRREENKNDVNRSFFSLIISDNGIGIPEDVELASFESLGMKLVNTLVDQLDGKIELIRAPGTEFIITFNVTERSQISEDIE</sequence>
<dbReference type="RefSeq" id="WP_048126500.1">
    <property type="nucleotide sequence ID" value="NZ_CP009515.1"/>
</dbReference>
<feature type="domain" description="PAC" evidence="4">
    <location>
        <begin position="572"/>
        <end position="624"/>
    </location>
</feature>
<evidence type="ECO:0000259" key="2">
    <source>
        <dbReference type="PROSITE" id="PS50109"/>
    </source>
</evidence>
<keyword evidence="1" id="KW-0175">Coiled coil</keyword>
<keyword evidence="6" id="KW-1185">Reference proteome</keyword>
<dbReference type="GO" id="GO:0016301">
    <property type="term" value="F:kinase activity"/>
    <property type="evidence" value="ECO:0007669"/>
    <property type="project" value="UniProtKB-KW"/>
</dbReference>
<evidence type="ECO:0000256" key="1">
    <source>
        <dbReference type="SAM" id="Coils"/>
    </source>
</evidence>
<dbReference type="InterPro" id="IPR013656">
    <property type="entry name" value="PAS_4"/>
</dbReference>
<reference evidence="5 6" key="1">
    <citation type="submission" date="2014-07" db="EMBL/GenBank/DDBJ databases">
        <title>Methanogenic archaea and the global carbon cycle.</title>
        <authorList>
            <person name="Henriksen J.R."/>
            <person name="Luke J."/>
            <person name="Reinhart S."/>
            <person name="Benedict M.N."/>
            <person name="Youngblut N.D."/>
            <person name="Metcalf M.E."/>
            <person name="Whitaker R.J."/>
            <person name="Metcalf W.W."/>
        </authorList>
    </citation>
    <scope>NUCLEOTIDE SEQUENCE [LARGE SCALE GENOMIC DNA]</scope>
    <source>
        <strain evidence="5 6">Z-7289</strain>
    </source>
</reference>
<dbReference type="InterPro" id="IPR000014">
    <property type="entry name" value="PAS"/>
</dbReference>
<feature type="domain" description="PAS" evidence="3">
    <location>
        <begin position="523"/>
        <end position="570"/>
    </location>
</feature>
<feature type="domain" description="PAC" evidence="4">
    <location>
        <begin position="276"/>
        <end position="329"/>
    </location>
</feature>
<dbReference type="Pfam" id="PF14417">
    <property type="entry name" value="MEDS"/>
    <property type="match status" value="1"/>
</dbReference>
<dbReference type="Pfam" id="PF13426">
    <property type="entry name" value="PAS_9"/>
    <property type="match status" value="1"/>
</dbReference>
<gene>
    <name evidence="5" type="ORF">MSLAZ_1912</name>
</gene>
<feature type="domain" description="PAC" evidence="4">
    <location>
        <begin position="420"/>
        <end position="472"/>
    </location>
</feature>
<dbReference type="AlphaFoldDB" id="A0A0E3S7Z7"/>
<dbReference type="Pfam" id="PF07568">
    <property type="entry name" value="HisKA_2"/>
    <property type="match status" value="1"/>
</dbReference>
<dbReference type="InterPro" id="IPR035965">
    <property type="entry name" value="PAS-like_dom_sf"/>
</dbReference>
<dbReference type="PATRIC" id="fig|1434111.4.peg.2510"/>
<dbReference type="Pfam" id="PF08448">
    <property type="entry name" value="PAS_4"/>
    <property type="match status" value="1"/>
</dbReference>
<dbReference type="PROSITE" id="PS50113">
    <property type="entry name" value="PAC"/>
    <property type="match status" value="3"/>
</dbReference>
<dbReference type="Pfam" id="PF02518">
    <property type="entry name" value="HATPase_c"/>
    <property type="match status" value="1"/>
</dbReference>
<dbReference type="InterPro" id="IPR013655">
    <property type="entry name" value="PAS_fold_3"/>
</dbReference>
<dbReference type="FunFam" id="3.30.450.20:FF:000088">
    <property type="entry name" value="Sensory transduction histidine kinase"/>
    <property type="match status" value="1"/>
</dbReference>
<dbReference type="InterPro" id="IPR005467">
    <property type="entry name" value="His_kinase_dom"/>
</dbReference>
<dbReference type="GeneID" id="24806692"/>
<dbReference type="SUPFAM" id="SSF55874">
    <property type="entry name" value="ATPase domain of HSP90 chaperone/DNA topoisomerase II/histidine kinase"/>
    <property type="match status" value="1"/>
</dbReference>
<dbReference type="HOGENOM" id="CLU_000445_114_57_2"/>
<dbReference type="SUPFAM" id="SSF55785">
    <property type="entry name" value="PYP-like sensor domain (PAS domain)"/>
    <property type="match status" value="4"/>
</dbReference>
<name>A0A0E3S7Z7_9EURY</name>
<dbReference type="PROSITE" id="PS50109">
    <property type="entry name" value="HIS_KIN"/>
    <property type="match status" value="1"/>
</dbReference>
<dbReference type="InterPro" id="IPR025847">
    <property type="entry name" value="MEDS_domain"/>
</dbReference>
<dbReference type="SMART" id="SM00387">
    <property type="entry name" value="HATPase_c"/>
    <property type="match status" value="1"/>
</dbReference>
<protein>
    <submittedName>
        <fullName evidence="5">Sensory transduction histidine kinase</fullName>
    </submittedName>
</protein>
<keyword evidence="5" id="KW-0418">Kinase</keyword>
<dbReference type="Pfam" id="PF08447">
    <property type="entry name" value="PAS_3"/>
    <property type="match status" value="1"/>
</dbReference>
<dbReference type="CDD" id="cd00075">
    <property type="entry name" value="HATPase"/>
    <property type="match status" value="1"/>
</dbReference>
<dbReference type="EMBL" id="CP009515">
    <property type="protein sequence ID" value="AKB75173.1"/>
    <property type="molecule type" value="Genomic_DNA"/>
</dbReference>
<dbReference type="Gene3D" id="3.30.565.10">
    <property type="entry name" value="Histidine kinase-like ATPase, C-terminal domain"/>
    <property type="match status" value="1"/>
</dbReference>
<dbReference type="SMART" id="SM00086">
    <property type="entry name" value="PAC"/>
    <property type="match status" value="3"/>
</dbReference>
<accession>A0A0E3S7Z7</accession>
<evidence type="ECO:0000313" key="6">
    <source>
        <dbReference type="Proteomes" id="UP000033072"/>
    </source>
</evidence>
<dbReference type="InterPro" id="IPR000700">
    <property type="entry name" value="PAS-assoc_C"/>
</dbReference>
<proteinExistence type="predicted"/>
<dbReference type="PANTHER" id="PTHR43065:SF23">
    <property type="entry name" value="SENSOR HISTIDINE KINASE PDTAS"/>
    <property type="match status" value="1"/>
</dbReference>
<dbReference type="Gene3D" id="2.10.70.100">
    <property type="match status" value="1"/>
</dbReference>
<evidence type="ECO:0000259" key="4">
    <source>
        <dbReference type="PROSITE" id="PS50113"/>
    </source>
</evidence>
<dbReference type="STRING" id="1434111.MSLAZ_1912"/>
<feature type="domain" description="Histidine kinase" evidence="2">
    <location>
        <begin position="632"/>
        <end position="832"/>
    </location>
</feature>
<dbReference type="KEGG" id="mls:MSLAZ_1912"/>